<sequence length="194" mass="21273">MNDALAPLAARLAALPPSCGPVRLIGVDGHAGSGKSTFARRLAAALGGAPVIRTDDLACHAWLFGWAERFRDQVLAPLSRGERARYEVYDWVRREYGEVREVAPEPVVLVEGVGVGRRALRPQLACLLWMELADEPSWERGRLRDGAGLTEFWDGWIPAERTHFAADPSRPYADLLVRQGAVGYEVSEGPRSAT</sequence>
<proteinExistence type="predicted"/>
<comment type="caution">
    <text evidence="1">The sequence shown here is derived from an EMBL/GenBank/DDBJ whole genome shotgun (WGS) entry which is preliminary data.</text>
</comment>
<accession>A0A553ZPC2</accession>
<dbReference type="AlphaFoldDB" id="A0A553ZPC2"/>
<organism evidence="1 2">
    <name type="scientific">Streptomyces benahoarensis</name>
    <dbReference type="NCBI Taxonomy" id="2595054"/>
    <lineage>
        <taxon>Bacteria</taxon>
        <taxon>Bacillati</taxon>
        <taxon>Actinomycetota</taxon>
        <taxon>Actinomycetes</taxon>
        <taxon>Kitasatosporales</taxon>
        <taxon>Streptomycetaceae</taxon>
        <taxon>Streptomyces</taxon>
    </lineage>
</organism>
<evidence type="ECO:0000313" key="1">
    <source>
        <dbReference type="EMBL" id="TSB43273.1"/>
    </source>
</evidence>
<dbReference type="SUPFAM" id="SSF52540">
    <property type="entry name" value="P-loop containing nucleoside triphosphate hydrolases"/>
    <property type="match status" value="1"/>
</dbReference>
<gene>
    <name evidence="1" type="ORF">FNZ23_05415</name>
</gene>
<dbReference type="Gene3D" id="3.40.50.300">
    <property type="entry name" value="P-loop containing nucleotide triphosphate hydrolases"/>
    <property type="match status" value="1"/>
</dbReference>
<evidence type="ECO:0000313" key="2">
    <source>
        <dbReference type="Proteomes" id="UP000320888"/>
    </source>
</evidence>
<keyword evidence="2" id="KW-1185">Reference proteome</keyword>
<dbReference type="RefSeq" id="WP_143941244.1">
    <property type="nucleotide sequence ID" value="NZ_VKLS01000033.1"/>
</dbReference>
<dbReference type="EMBL" id="VKLS01000033">
    <property type="protein sequence ID" value="TSB43273.1"/>
    <property type="molecule type" value="Genomic_DNA"/>
</dbReference>
<protein>
    <recommendedName>
        <fullName evidence="3">Uridine kinase</fullName>
    </recommendedName>
</protein>
<reference evidence="1 2" key="1">
    <citation type="submission" date="2019-07" db="EMBL/GenBank/DDBJ databases">
        <title>Draft genome for Streptomyces benahoarensis MZ03-48.</title>
        <authorList>
            <person name="Gonzalez-Pimentel J.L."/>
        </authorList>
    </citation>
    <scope>NUCLEOTIDE SEQUENCE [LARGE SCALE GENOMIC DNA]</scope>
    <source>
        <strain evidence="1 2">MZ03-48</strain>
    </source>
</reference>
<dbReference type="InterPro" id="IPR027417">
    <property type="entry name" value="P-loop_NTPase"/>
</dbReference>
<evidence type="ECO:0008006" key="3">
    <source>
        <dbReference type="Google" id="ProtNLM"/>
    </source>
</evidence>
<dbReference type="Proteomes" id="UP000320888">
    <property type="component" value="Unassembled WGS sequence"/>
</dbReference>
<name>A0A553ZPC2_9ACTN</name>
<dbReference type="OrthoDB" id="3237545at2"/>